<dbReference type="SUPFAM" id="SSF82866">
    <property type="entry name" value="Multidrug efflux transporter AcrB transmembrane domain"/>
    <property type="match status" value="2"/>
</dbReference>
<feature type="transmembrane region" description="Helical" evidence="2">
    <location>
        <begin position="348"/>
        <end position="367"/>
    </location>
</feature>
<dbReference type="Gene3D" id="3.30.70.1440">
    <property type="entry name" value="Multidrug efflux transporter AcrB pore domain"/>
    <property type="match status" value="1"/>
</dbReference>
<dbReference type="Gene3D" id="3.30.2090.10">
    <property type="entry name" value="Multidrug efflux transporter AcrB TolC docking domain, DN and DC subdomains"/>
    <property type="match status" value="2"/>
</dbReference>
<dbReference type="SUPFAM" id="SSF82693">
    <property type="entry name" value="Multidrug efflux transporter AcrB pore domain, PN1, PN2, PC1 and PC2 subdomains"/>
    <property type="match status" value="2"/>
</dbReference>
<feature type="transmembrane region" description="Helical" evidence="2">
    <location>
        <begin position="517"/>
        <end position="534"/>
    </location>
</feature>
<dbReference type="Gene3D" id="3.30.70.1320">
    <property type="entry name" value="Multidrug efflux transporter AcrB pore domain like"/>
    <property type="match status" value="1"/>
</dbReference>
<dbReference type="Gene3D" id="3.30.70.1430">
    <property type="entry name" value="Multidrug efflux transporter AcrB pore domain"/>
    <property type="match status" value="2"/>
</dbReference>
<feature type="transmembrane region" description="Helical" evidence="2">
    <location>
        <begin position="374"/>
        <end position="395"/>
    </location>
</feature>
<feature type="transmembrane region" description="Helical" evidence="2">
    <location>
        <begin position="986"/>
        <end position="1013"/>
    </location>
</feature>
<dbReference type="Gene3D" id="1.20.1640.10">
    <property type="entry name" value="Multidrug efflux transporter AcrB transmembrane domain"/>
    <property type="match status" value="2"/>
</dbReference>
<feature type="transmembrane region" description="Helical" evidence="2">
    <location>
        <begin position="1062"/>
        <end position="1084"/>
    </location>
</feature>
<dbReference type="PANTHER" id="PTHR32063">
    <property type="match status" value="1"/>
</dbReference>
<proteinExistence type="predicted"/>
<feature type="transmembrane region" description="Helical" evidence="2">
    <location>
        <begin position="594"/>
        <end position="618"/>
    </location>
</feature>
<name>A0ABX1VBU4_9PLAN</name>
<evidence type="ECO:0000256" key="1">
    <source>
        <dbReference type="SAM" id="MobiDB-lite"/>
    </source>
</evidence>
<feature type="transmembrane region" description="Helical" evidence="2">
    <location>
        <begin position="454"/>
        <end position="472"/>
    </location>
</feature>
<feature type="transmembrane region" description="Helical" evidence="2">
    <location>
        <begin position="933"/>
        <end position="953"/>
    </location>
</feature>
<feature type="transmembrane region" description="Helical" evidence="2">
    <location>
        <begin position="1034"/>
        <end position="1056"/>
    </location>
</feature>
<feature type="region of interest" description="Disordered" evidence="1">
    <location>
        <begin position="1097"/>
        <end position="1118"/>
    </location>
</feature>
<keyword evidence="4" id="KW-1185">Reference proteome</keyword>
<organism evidence="3 4">
    <name type="scientific">Alienimonas chondri</name>
    <dbReference type="NCBI Taxonomy" id="2681879"/>
    <lineage>
        <taxon>Bacteria</taxon>
        <taxon>Pseudomonadati</taxon>
        <taxon>Planctomycetota</taxon>
        <taxon>Planctomycetia</taxon>
        <taxon>Planctomycetales</taxon>
        <taxon>Planctomycetaceae</taxon>
        <taxon>Alienimonas</taxon>
    </lineage>
</organism>
<gene>
    <name evidence="3" type="primary">cusA_1</name>
    <name evidence="3" type="ORF">LzC2_10420</name>
</gene>
<dbReference type="PRINTS" id="PR00702">
    <property type="entry name" value="ACRIFLAVINRP"/>
</dbReference>
<dbReference type="EMBL" id="WTPX01000021">
    <property type="protein sequence ID" value="NNJ24980.1"/>
    <property type="molecule type" value="Genomic_DNA"/>
</dbReference>
<evidence type="ECO:0000256" key="2">
    <source>
        <dbReference type="SAM" id="Phobius"/>
    </source>
</evidence>
<reference evidence="3 4" key="1">
    <citation type="journal article" date="2020" name="Syst. Appl. Microbiol.">
        <title>Alienimonas chondri sp. nov., a novel planctomycete isolated from the biofilm of the red alga Chondrus crispus.</title>
        <authorList>
            <person name="Vitorino I."/>
            <person name="Albuquerque L."/>
            <person name="Wiegand S."/>
            <person name="Kallscheuer N."/>
            <person name="da Costa M.S."/>
            <person name="Lobo-da-Cunha A."/>
            <person name="Jogler C."/>
            <person name="Lage O.M."/>
        </authorList>
    </citation>
    <scope>NUCLEOTIDE SEQUENCE [LARGE SCALE GENOMIC DNA]</scope>
    <source>
        <strain evidence="3 4">LzC2</strain>
    </source>
</reference>
<evidence type="ECO:0000313" key="4">
    <source>
        <dbReference type="Proteomes" id="UP000609651"/>
    </source>
</evidence>
<keyword evidence="2" id="KW-1133">Transmembrane helix</keyword>
<keyword evidence="2" id="KW-0472">Membrane</keyword>
<sequence>MLNAVIRFALHNRLLILAGALLALGLGGWRTAGLTIDVFPDLNRPRVVVITEAPGMAPEEVETLITFPLETVLNGATGVEAVRSSSGVGISVVYAEFAYGTDIYTDRQIVGERLQLAAERMPEGIRPSLAPISSIMGQVLMLGMWSEDGSTGPLELRTIADWTIRQRLLTIPGVSQVFTMGGGRKQFQVLVDPDALRAYGLTLEDVKQAVSESNLNATGGYLDERGPTELLVRGLGRAKSAEDLAGVAVTIRDGRPVTLADLARVVEAPQVKRGDAAARVKTEDGESGGPAVVLTIAKQPGADTRAVTDAVNAALADLAPGLPDDVRVRTTYSQRSFIDRSIENVVEALADGGVLVVVILFAFLLNFRTTFITLTAIPLSIVVTALVFAAFGLGINTMTLGGLAVAIGELVDDAIVDVENIFRRLRENKQRPAAERLHPLIVTFRASTEIRSSIVFGTAIVVLVFLPLFALGGMEGRLFAPLGAAYVVSILASLAVSLTVTPALCSLLLVGNRGWHVVSPLLGLGMSAATFYWIAPRAAEIVHWDALHPTHPLWWTLALAPAFWIAVEALDRFTSGGEEEGLFLRGLQWAAGGLIRGATLFAWPVLLITAIAVAAAGARLSTLDRDFLPPFNEGAVQANVILAPGTSLETSDEIGAMVERRLMQIDAVTAMVRRTGRAELDEHAEGVNVSEIVLDIDPNAPQSREETLEEIREALADVPGVVASVEQPISHLISHMLSGVKADVGIKLYGDDLDVLRREAQRMKVAVADVPGLTDLIVEPQVVIPQLRIEVDRDALAANGLRPAEVMRYVGTAMNGEVVSEVLDGQRTFDLLVRLDEPFREDLDALRRLALTTPEGGQIPLSSVAQVYEGGGPNTINRENVRRRIVLQANVTDRGVVEVVADVKARLAQLDLPPGYYIEYGGQFESQQSATRVLGALTAVSVLGVFLVLYTLFGSANFALQVMAALPTAFVGGVIALVVTDQTLTVAALVGFISLAGIASRNGILLLNHYLHLVRHEGEDWTRGMVVRAGRERLAPVLMTALTSGIGLVPLALAAGEPGKEILYPVATVIIGGLLTSTAAEFVVRPALFWAIGRPAGRRLASSSGGPVKLTEESEAHA</sequence>
<accession>A0ABX1VBU4</accession>
<keyword evidence="2" id="KW-0812">Transmembrane</keyword>
<protein>
    <submittedName>
        <fullName evidence="3">Cation efflux system protein CusA</fullName>
    </submittedName>
</protein>
<feature type="transmembrane region" description="Helical" evidence="2">
    <location>
        <begin position="960"/>
        <end position="980"/>
    </location>
</feature>
<dbReference type="RefSeq" id="WP_171184497.1">
    <property type="nucleotide sequence ID" value="NZ_WTPX01000021.1"/>
</dbReference>
<feature type="transmembrane region" description="Helical" evidence="2">
    <location>
        <begin position="554"/>
        <end position="573"/>
    </location>
</feature>
<dbReference type="Proteomes" id="UP000609651">
    <property type="component" value="Unassembled WGS sequence"/>
</dbReference>
<evidence type="ECO:0000313" key="3">
    <source>
        <dbReference type="EMBL" id="NNJ24980.1"/>
    </source>
</evidence>
<comment type="caution">
    <text evidence="3">The sequence shown here is derived from an EMBL/GenBank/DDBJ whole genome shotgun (WGS) entry which is preliminary data.</text>
</comment>
<dbReference type="InterPro" id="IPR001036">
    <property type="entry name" value="Acrflvin-R"/>
</dbReference>
<dbReference type="Pfam" id="PF00873">
    <property type="entry name" value="ACR_tran"/>
    <property type="match status" value="2"/>
</dbReference>
<dbReference type="PANTHER" id="PTHR32063:SF4">
    <property type="entry name" value="SLR6043 PROTEIN"/>
    <property type="match status" value="1"/>
</dbReference>
<dbReference type="InterPro" id="IPR027463">
    <property type="entry name" value="AcrB_DN_DC_subdom"/>
</dbReference>
<dbReference type="SUPFAM" id="SSF82714">
    <property type="entry name" value="Multidrug efflux transporter AcrB TolC docking domain, DN and DC subdomains"/>
    <property type="match status" value="2"/>
</dbReference>
<feature type="transmembrane region" description="Helical" evidence="2">
    <location>
        <begin position="484"/>
        <end position="510"/>
    </location>
</feature>